<accession>A0A1I8A6A8</accession>
<proteinExistence type="predicted"/>
<name>A0A1I8A6A8_9BILA</name>
<feature type="region of interest" description="Disordered" evidence="1">
    <location>
        <begin position="1"/>
        <end position="57"/>
    </location>
</feature>
<evidence type="ECO:0000313" key="2">
    <source>
        <dbReference type="Proteomes" id="UP000095287"/>
    </source>
</evidence>
<protein>
    <submittedName>
        <fullName evidence="3">Uncharacterized protein</fullName>
    </submittedName>
</protein>
<dbReference type="AlphaFoldDB" id="A0A1I8A6A8"/>
<sequence length="139" mass="16056">MRDGMDIDHDLQQKDTSYRMTDQRDRSGDRMQAVTKNKRSLDEDEDEGQRQCPRKVDSRQCLQSPVVVSKDSAKEFIEVSFPERVAVRRSVTRSAKSSCRDRFPLTERLCPEILMPVQTEPLNLSVQDTYSGHLEEGFC</sequence>
<evidence type="ECO:0000256" key="1">
    <source>
        <dbReference type="SAM" id="MobiDB-lite"/>
    </source>
</evidence>
<dbReference type="WBParaSite" id="L893_g33295.t1">
    <property type="protein sequence ID" value="L893_g33295.t1"/>
    <property type="gene ID" value="L893_g33295"/>
</dbReference>
<feature type="compositionally biased region" description="Basic and acidic residues" evidence="1">
    <location>
        <begin position="1"/>
        <end position="29"/>
    </location>
</feature>
<reference evidence="3" key="1">
    <citation type="submission" date="2016-11" db="UniProtKB">
        <authorList>
            <consortium name="WormBaseParasite"/>
        </authorList>
    </citation>
    <scope>IDENTIFICATION</scope>
</reference>
<keyword evidence="2" id="KW-1185">Reference proteome</keyword>
<evidence type="ECO:0000313" key="3">
    <source>
        <dbReference type="WBParaSite" id="L893_g33295.t1"/>
    </source>
</evidence>
<dbReference type="Proteomes" id="UP000095287">
    <property type="component" value="Unplaced"/>
</dbReference>
<organism evidence="2 3">
    <name type="scientific">Steinernema glaseri</name>
    <dbReference type="NCBI Taxonomy" id="37863"/>
    <lineage>
        <taxon>Eukaryota</taxon>
        <taxon>Metazoa</taxon>
        <taxon>Ecdysozoa</taxon>
        <taxon>Nematoda</taxon>
        <taxon>Chromadorea</taxon>
        <taxon>Rhabditida</taxon>
        <taxon>Tylenchina</taxon>
        <taxon>Panagrolaimomorpha</taxon>
        <taxon>Strongyloidoidea</taxon>
        <taxon>Steinernematidae</taxon>
        <taxon>Steinernema</taxon>
    </lineage>
</organism>